<evidence type="ECO:0000313" key="2">
    <source>
        <dbReference type="EMBL" id="MDC8012220.1"/>
    </source>
</evidence>
<comment type="caution">
    <text evidence="2">The sequence shown here is derived from an EMBL/GenBank/DDBJ whole genome shotgun (WGS) entry which is preliminary data.</text>
</comment>
<name>A0A9X3YJ86_9GAMM</name>
<evidence type="ECO:0000256" key="1">
    <source>
        <dbReference type="SAM" id="SignalP"/>
    </source>
</evidence>
<accession>A0A9X3YJ86</accession>
<dbReference type="AlphaFoldDB" id="A0A9X3YJ86"/>
<dbReference type="Proteomes" id="UP001139971">
    <property type="component" value="Unassembled WGS sequence"/>
</dbReference>
<evidence type="ECO:0000313" key="3">
    <source>
        <dbReference type="Proteomes" id="UP001139971"/>
    </source>
</evidence>
<protein>
    <submittedName>
        <fullName evidence="2">Uncharacterized protein</fullName>
    </submittedName>
</protein>
<proteinExistence type="predicted"/>
<gene>
    <name evidence="2" type="ORF">OD750_006630</name>
</gene>
<keyword evidence="1" id="KW-0732">Signal</keyword>
<organism evidence="2 3">
    <name type="scientific">Tahibacter soli</name>
    <dbReference type="NCBI Taxonomy" id="2983605"/>
    <lineage>
        <taxon>Bacteria</taxon>
        <taxon>Pseudomonadati</taxon>
        <taxon>Pseudomonadota</taxon>
        <taxon>Gammaproteobacteria</taxon>
        <taxon>Lysobacterales</taxon>
        <taxon>Rhodanobacteraceae</taxon>
        <taxon>Tahibacter</taxon>
    </lineage>
</organism>
<feature type="chain" id="PRO_5040759730" evidence="1">
    <location>
        <begin position="23"/>
        <end position="652"/>
    </location>
</feature>
<feature type="signal peptide" evidence="1">
    <location>
        <begin position="1"/>
        <end position="22"/>
    </location>
</feature>
<reference evidence="2" key="1">
    <citation type="submission" date="2023-02" db="EMBL/GenBank/DDBJ databases">
        <title>Tahibacter soli sp. nov. isolated from soil.</title>
        <authorList>
            <person name="Baek J.H."/>
            <person name="Lee J.K."/>
            <person name="Choi D.G."/>
            <person name="Jeon C.O."/>
        </authorList>
    </citation>
    <scope>NUCLEOTIDE SEQUENCE</scope>
    <source>
        <strain evidence="2">BL</strain>
    </source>
</reference>
<keyword evidence="3" id="KW-1185">Reference proteome</keyword>
<dbReference type="RefSeq" id="WP_263543468.1">
    <property type="nucleotide sequence ID" value="NZ_JAOVZO020000003.1"/>
</dbReference>
<dbReference type="EMBL" id="JAOVZO020000003">
    <property type="protein sequence ID" value="MDC8012220.1"/>
    <property type="molecule type" value="Genomic_DNA"/>
</dbReference>
<sequence>MRKAMKWVFVLAATAASGMAPASQPLVPPNNPAQFGTWLVWGGDIEVQFNPDALQGLELAVDRVDGAKSRVVGKPGVRYESMTFRARDDATLEVRRNGNKVHAIGGGALRTDAGFVLTHGGERYDLVGFGVRAAAGTLFELEIVDKSGLALFTADHAHYGFVDAARTRFGMRNMNLRISANLAAKLGKPELAGRPIGGMSLVAQGTEDSPGPQPEGGVCNAPFPTAGMTTDIQTVFRLGPQNWTGADDGVDFKRCKLPSGSACSAGSTTGSVVFAPDSSLVNIGETAVAWHQMFTGNSAPYNNDQHPFLIWNLYRIDGDGRLRQIGASGVKHAFITINFACACGEGHIIYPTCEDTYASYNNDTSEVLGPRREIVPVSATWARCGSIYDANCDGNRDNGNPNDLYAQRMTVTESEMLPPVSDGAKYYFEYWYIVRDDQNIYNTMGYRQIAPTKNGANWSANLVNNVAPNYDFYQGPVINYWVDPAAPGANAANEELVTPLGRARVAVRATDLGGGQWRYRYAVMNFEYAHVDIDPAHPNEPNLKVAATVGFDRFAVPLSVAATDVRFFDADGNAANDWTASTTGGQIVWTAPAGTSLGWGTLAQFEFTTTVAPAASTVTLRGAATPTKTAIDYSRTLLGPTASDVIFADDFE</sequence>